<dbReference type="Proteomes" id="UP000646053">
    <property type="component" value="Unassembled WGS sequence"/>
</dbReference>
<evidence type="ECO:0000313" key="3">
    <source>
        <dbReference type="Proteomes" id="UP000646053"/>
    </source>
</evidence>
<keyword evidence="3" id="KW-1185">Reference proteome</keyword>
<dbReference type="AlphaFoldDB" id="A0A8J7Z2Y3"/>
<accession>A0A8J7Z2Y3</accession>
<evidence type="ECO:0000256" key="1">
    <source>
        <dbReference type="SAM" id="MobiDB-lite"/>
    </source>
</evidence>
<protein>
    <submittedName>
        <fullName evidence="2">Uncharacterized protein</fullName>
    </submittedName>
</protein>
<evidence type="ECO:0000313" key="2">
    <source>
        <dbReference type="EMBL" id="NDJ18310.1"/>
    </source>
</evidence>
<comment type="caution">
    <text evidence="2">The sequence shown here is derived from an EMBL/GenBank/DDBJ whole genome shotgun (WGS) entry which is preliminary data.</text>
</comment>
<feature type="region of interest" description="Disordered" evidence="1">
    <location>
        <begin position="470"/>
        <end position="489"/>
    </location>
</feature>
<dbReference type="EMBL" id="WVIE01000015">
    <property type="protein sequence ID" value="NDJ18310.1"/>
    <property type="molecule type" value="Genomic_DNA"/>
</dbReference>
<organism evidence="2 3">
    <name type="scientific">Myxacorys almedinensis A</name>
    <dbReference type="NCBI Taxonomy" id="2690445"/>
    <lineage>
        <taxon>Bacteria</taxon>
        <taxon>Bacillati</taxon>
        <taxon>Cyanobacteriota</taxon>
        <taxon>Cyanophyceae</taxon>
        <taxon>Leptolyngbyales</taxon>
        <taxon>Leptolyngbyaceae</taxon>
        <taxon>Myxacorys</taxon>
        <taxon>Myxacorys almedinensis</taxon>
    </lineage>
</organism>
<reference evidence="2" key="1">
    <citation type="submission" date="2019-12" db="EMBL/GenBank/DDBJ databases">
        <title>High-Quality draft genome sequences of three cyanobacteria isolated from the limestone walls of the Old Cathedral of Coimbra.</title>
        <authorList>
            <person name="Tiago I."/>
            <person name="Soares F."/>
            <person name="Portugal A."/>
        </authorList>
    </citation>
    <scope>NUCLEOTIDE SEQUENCE</scope>
    <source>
        <strain evidence="2">A</strain>
    </source>
</reference>
<sequence>MKRFRLSRISLPRFGTWGVGLIMLSASGLVAGSAWASFQFIIDPKSVAWMNRYLPEGARIPLSVWDDPKTLAEVQSDLKRNGLSAGDQIRVESPGKAAKQTVDLLLPIFRRETNCSNPASLVEGARCPHRLSEVRVYRRVLNPTPQKKEALQFINVLGINEVEESFVLEPLVESRVAEAGSRDTLPYTIVERYDNPPELGKNIVAAQGIWLNLAGKTRKGDSTIVYGSVVYYNPVSTTISGLISWTSPTGQTPTWQKVRKGRAPELLVDRTVALEPDFQVYQLVPRKSKGVPFELQPVSLNKSPIDSGAFKDALFLARSGLWSPALEVIQSVRKQRIKEWTDTAQAQLDLVARHAKITKTQADQPWASASQQVLAHLIDGRWAKATYVIHTSADDLDDVLDLLKFDSGRIKKRIDAALQVNPARTDVQTWAALRVAAKRGKAQAIAWLKQQPQDNSTNRVKGLKLLNQLDSSQVSDGETPPVNSTNTQG</sequence>
<gene>
    <name evidence="2" type="ORF">GS601_13580</name>
</gene>
<dbReference type="RefSeq" id="WP_162423839.1">
    <property type="nucleotide sequence ID" value="NZ_WVIE01000015.1"/>
</dbReference>
<proteinExistence type="predicted"/>
<name>A0A8J7Z2Y3_9CYAN</name>